<evidence type="ECO:0000256" key="1">
    <source>
        <dbReference type="SAM" id="Phobius"/>
    </source>
</evidence>
<keyword evidence="1" id="KW-0472">Membrane</keyword>
<name>A0ABR3V0U0_HUMIN</name>
<reference evidence="2 3" key="1">
    <citation type="journal article" date="2024" name="Commun. Biol.">
        <title>Comparative genomic analysis of thermophilic fungi reveals convergent evolutionary adaptations and gene losses.</title>
        <authorList>
            <person name="Steindorff A.S."/>
            <person name="Aguilar-Pontes M.V."/>
            <person name="Robinson A.J."/>
            <person name="Andreopoulos B."/>
            <person name="LaButti K."/>
            <person name="Kuo A."/>
            <person name="Mondo S."/>
            <person name="Riley R."/>
            <person name="Otillar R."/>
            <person name="Haridas S."/>
            <person name="Lipzen A."/>
            <person name="Grimwood J."/>
            <person name="Schmutz J."/>
            <person name="Clum A."/>
            <person name="Reid I.D."/>
            <person name="Moisan M.C."/>
            <person name="Butler G."/>
            <person name="Nguyen T.T.M."/>
            <person name="Dewar K."/>
            <person name="Conant G."/>
            <person name="Drula E."/>
            <person name="Henrissat B."/>
            <person name="Hansel C."/>
            <person name="Singer S."/>
            <person name="Hutchinson M.I."/>
            <person name="de Vries R.P."/>
            <person name="Natvig D.O."/>
            <person name="Powell A.J."/>
            <person name="Tsang A."/>
            <person name="Grigoriev I.V."/>
        </authorList>
    </citation>
    <scope>NUCLEOTIDE SEQUENCE [LARGE SCALE GENOMIC DNA]</scope>
    <source>
        <strain evidence="2 3">CBS 620.91</strain>
    </source>
</reference>
<gene>
    <name evidence="2" type="ORF">VTJ49DRAFT_6818</name>
</gene>
<comment type="caution">
    <text evidence="2">The sequence shown here is derived from an EMBL/GenBank/DDBJ whole genome shotgun (WGS) entry which is preliminary data.</text>
</comment>
<evidence type="ECO:0000313" key="2">
    <source>
        <dbReference type="EMBL" id="KAL1835393.1"/>
    </source>
</evidence>
<keyword evidence="1" id="KW-0812">Transmembrane</keyword>
<feature type="transmembrane region" description="Helical" evidence="1">
    <location>
        <begin position="72"/>
        <end position="92"/>
    </location>
</feature>
<feature type="transmembrane region" description="Helical" evidence="1">
    <location>
        <begin position="41"/>
        <end position="60"/>
    </location>
</feature>
<protein>
    <submittedName>
        <fullName evidence="2">Uncharacterized protein</fullName>
    </submittedName>
</protein>
<keyword evidence="3" id="KW-1185">Reference proteome</keyword>
<dbReference type="EMBL" id="JAZGSY010000691">
    <property type="protein sequence ID" value="KAL1835393.1"/>
    <property type="molecule type" value="Genomic_DNA"/>
</dbReference>
<dbReference type="Proteomes" id="UP001583172">
    <property type="component" value="Unassembled WGS sequence"/>
</dbReference>
<organism evidence="2 3">
    <name type="scientific">Humicola insolens</name>
    <name type="common">Soft-rot fungus</name>
    <dbReference type="NCBI Taxonomy" id="85995"/>
    <lineage>
        <taxon>Eukaryota</taxon>
        <taxon>Fungi</taxon>
        <taxon>Dikarya</taxon>
        <taxon>Ascomycota</taxon>
        <taxon>Pezizomycotina</taxon>
        <taxon>Sordariomycetes</taxon>
        <taxon>Sordariomycetidae</taxon>
        <taxon>Sordariales</taxon>
        <taxon>Chaetomiaceae</taxon>
        <taxon>Mycothermus</taxon>
    </lineage>
</organism>
<proteinExistence type="predicted"/>
<sequence>MWPFTSPSASTGSSSPAHPYYPTTAAIGGGYTPNTLSTPTLLAIFATGCTAILGATYVGVPRFAAKRGIRLGCAEVATVMWFVLCGFIHIFFEGGSGYGV</sequence>
<keyword evidence="1" id="KW-1133">Transmembrane helix</keyword>
<accession>A0ABR3V0U0</accession>
<evidence type="ECO:0000313" key="3">
    <source>
        <dbReference type="Proteomes" id="UP001583172"/>
    </source>
</evidence>